<dbReference type="RefSeq" id="WP_211939533.1">
    <property type="nucleotide sequence ID" value="NZ_CP073078.1"/>
</dbReference>
<accession>A0A975G2G5</accession>
<evidence type="ECO:0000313" key="4">
    <source>
        <dbReference type="Proteomes" id="UP000676409"/>
    </source>
</evidence>
<feature type="compositionally biased region" description="Basic and acidic residues" evidence="1">
    <location>
        <begin position="191"/>
        <end position="203"/>
    </location>
</feature>
<keyword evidence="2" id="KW-1133">Transmembrane helix</keyword>
<gene>
    <name evidence="3" type="ORF">KCG34_06260</name>
</gene>
<evidence type="ECO:0000313" key="3">
    <source>
        <dbReference type="EMBL" id="QUD89481.1"/>
    </source>
</evidence>
<dbReference type="Proteomes" id="UP000676409">
    <property type="component" value="Chromosome"/>
</dbReference>
<keyword evidence="4" id="KW-1185">Reference proteome</keyword>
<dbReference type="AlphaFoldDB" id="A0A975G2G5"/>
<sequence>MPSPNPVLADWQDSFVVEHSHRPLRLAAMPTPAFLFFIGLAVLCATPAAVFAKTQPLDVQTIAGSYLDGANGRQAKPQNTLDIVPTSPSAAYFRTHLEFRNDHECNLWGIAHVDGGKLIYRKPLGGTPRRPRTCVLQISRRGQLIALNDGENTCSDFCGEFASFKGAAFPLASRQPIRDLHGVKASQEYRDAVAENDQSKPSKSDQPAASTIGARSHHAHARKQGQHLRDKWSWSLTK</sequence>
<organism evidence="3 4">
    <name type="scientific">Phenylobacterium montanum</name>
    <dbReference type="NCBI Taxonomy" id="2823693"/>
    <lineage>
        <taxon>Bacteria</taxon>
        <taxon>Pseudomonadati</taxon>
        <taxon>Pseudomonadota</taxon>
        <taxon>Alphaproteobacteria</taxon>
        <taxon>Caulobacterales</taxon>
        <taxon>Caulobacteraceae</taxon>
        <taxon>Phenylobacterium</taxon>
    </lineage>
</organism>
<feature type="compositionally biased region" description="Basic residues" evidence="1">
    <location>
        <begin position="215"/>
        <end position="226"/>
    </location>
</feature>
<keyword evidence="2" id="KW-0812">Transmembrane</keyword>
<name>A0A975G2G5_9CAUL</name>
<evidence type="ECO:0000256" key="2">
    <source>
        <dbReference type="SAM" id="Phobius"/>
    </source>
</evidence>
<dbReference type="KEGG" id="caul:KCG34_06260"/>
<evidence type="ECO:0000256" key="1">
    <source>
        <dbReference type="SAM" id="MobiDB-lite"/>
    </source>
</evidence>
<dbReference type="EMBL" id="CP073078">
    <property type="protein sequence ID" value="QUD89481.1"/>
    <property type="molecule type" value="Genomic_DNA"/>
</dbReference>
<reference evidence="3" key="1">
    <citation type="submission" date="2021-04" db="EMBL/GenBank/DDBJ databases">
        <title>The complete genome sequence of Caulobacter sp. S6.</title>
        <authorList>
            <person name="Tang Y."/>
            <person name="Ouyang W."/>
            <person name="Liu Q."/>
            <person name="Huang B."/>
            <person name="Guo Z."/>
            <person name="Lei P."/>
        </authorList>
    </citation>
    <scope>NUCLEOTIDE SEQUENCE</scope>
    <source>
        <strain evidence="3">S6</strain>
    </source>
</reference>
<feature type="region of interest" description="Disordered" evidence="1">
    <location>
        <begin position="191"/>
        <end position="238"/>
    </location>
</feature>
<feature type="transmembrane region" description="Helical" evidence="2">
    <location>
        <begin position="33"/>
        <end position="52"/>
    </location>
</feature>
<proteinExistence type="predicted"/>
<keyword evidence="2" id="KW-0472">Membrane</keyword>
<protein>
    <submittedName>
        <fullName evidence="3">Uncharacterized protein</fullName>
    </submittedName>
</protein>